<sequence>MDNQNNQQKPSTGGPRRSFGQGGSNRPRFGARANYRGAPARSKEAPAAGATPAGPRSATPSAPKRANGGGRAPEGERRGSRRPSRFNNKRRSNKAPALQHRISITDEKNPRLPEVLDDDTVRVIPMSGVEEIGRNMTIVETKDDIIIFDIGFQFVTEESNAPGINYILPNTQYVEERKHKIRALVVTHGHLDHIGGIPFVMERIGNPPVYTQYLTSLMIKKRQEEFPHLDPIDMHVIKEGDSFTVGKVKIKTFPVTHSIPDAMGVSVETPQGDIVITGDIRLSHEDGEVVLDERESWEKVGKNNNLVLICDSTNADREGFSAPEGQVLANLDTIIKNATGRMIIGTFASQFERLTAIIKSCEKYGKKVVLEGRSIKTNIDIARTAKLLEVEDKIFINAGDMSDYPSDRIVILSTGAQGEEFAALMRIATDKHKSITLNERDTIVLSSSVIPGNEIAVQKLKDNIYRKNVKVINYRSAAVHSSGHGNAGELNWVRQAVRPKFLIPVHGHHFHLKSHMYTAIENGFPRDNIVVPDNGFLIDFKNGEMIVRKEKAPTELVMVDGFTVGTKQEVVLRDRQTLAEDGMFVIIATVNTKNGKLRKSPDIISRGFVYLRENQQLLGEARTLIKKTVEKHTENMHPLDLDYVKDELTNTVSGFLMQKTNKTPMVIPVLIGI</sequence>
<dbReference type="GO" id="GO:0046872">
    <property type="term" value="F:metal ion binding"/>
    <property type="evidence" value="ECO:0007669"/>
    <property type="project" value="InterPro"/>
</dbReference>
<evidence type="ECO:0000259" key="6">
    <source>
        <dbReference type="SMART" id="SM00849"/>
    </source>
</evidence>
<evidence type="ECO:0000313" key="7">
    <source>
        <dbReference type="EMBL" id="OGG86202.1"/>
    </source>
</evidence>
<dbReference type="Pfam" id="PF22505">
    <property type="entry name" value="RNase_J_b_CASP"/>
    <property type="match status" value="1"/>
</dbReference>
<dbReference type="InterPro" id="IPR036866">
    <property type="entry name" value="RibonucZ/Hydroxyglut_hydro"/>
</dbReference>
<dbReference type="Pfam" id="PF17770">
    <property type="entry name" value="RNase_J_C"/>
    <property type="match status" value="1"/>
</dbReference>
<keyword evidence="3" id="KW-0269">Exonuclease</keyword>
<proteinExistence type="predicted"/>
<evidence type="ECO:0000256" key="4">
    <source>
        <dbReference type="ARBA" id="ARBA00022884"/>
    </source>
</evidence>
<name>A0A1F6FK23_9BACT</name>
<dbReference type="PANTHER" id="PTHR43694">
    <property type="entry name" value="RIBONUCLEASE J"/>
    <property type="match status" value="1"/>
</dbReference>
<feature type="compositionally biased region" description="Polar residues" evidence="5">
    <location>
        <begin position="1"/>
        <end position="11"/>
    </location>
</feature>
<evidence type="ECO:0000256" key="5">
    <source>
        <dbReference type="SAM" id="MobiDB-lite"/>
    </source>
</evidence>
<keyword evidence="1" id="KW-0963">Cytoplasm</keyword>
<dbReference type="Gene3D" id="3.60.15.10">
    <property type="entry name" value="Ribonuclease Z/Hydroxyacylglutathione hydrolase-like"/>
    <property type="match status" value="1"/>
</dbReference>
<accession>A0A1F6FK23</accession>
<keyword evidence="2" id="KW-0540">Nuclease</keyword>
<dbReference type="InterPro" id="IPR055132">
    <property type="entry name" value="RNase_J_b_CASP"/>
</dbReference>
<evidence type="ECO:0000256" key="2">
    <source>
        <dbReference type="ARBA" id="ARBA00022722"/>
    </source>
</evidence>
<dbReference type="InterPro" id="IPR042173">
    <property type="entry name" value="RNase_J_2"/>
</dbReference>
<keyword evidence="4" id="KW-0694">RNA-binding</keyword>
<protein>
    <recommendedName>
        <fullName evidence="6">Metallo-beta-lactamase domain-containing protein</fullName>
    </recommendedName>
</protein>
<dbReference type="SMART" id="SM00849">
    <property type="entry name" value="Lactamase_B"/>
    <property type="match status" value="1"/>
</dbReference>
<dbReference type="InterPro" id="IPR004613">
    <property type="entry name" value="RNase_J"/>
</dbReference>
<dbReference type="AlphaFoldDB" id="A0A1F6FK23"/>
<dbReference type="NCBIfam" id="TIGR00649">
    <property type="entry name" value="MG423"/>
    <property type="match status" value="1"/>
</dbReference>
<dbReference type="Proteomes" id="UP000177395">
    <property type="component" value="Unassembled WGS sequence"/>
</dbReference>
<dbReference type="GO" id="GO:0004527">
    <property type="term" value="F:exonuclease activity"/>
    <property type="evidence" value="ECO:0007669"/>
    <property type="project" value="UniProtKB-KW"/>
</dbReference>
<dbReference type="InterPro" id="IPR001279">
    <property type="entry name" value="Metallo-B-lactamas"/>
</dbReference>
<dbReference type="STRING" id="1798531.A2392_01945"/>
<feature type="compositionally biased region" description="Basic residues" evidence="5">
    <location>
        <begin position="79"/>
        <end position="93"/>
    </location>
</feature>
<evidence type="ECO:0000256" key="1">
    <source>
        <dbReference type="ARBA" id="ARBA00022490"/>
    </source>
</evidence>
<evidence type="ECO:0000313" key="8">
    <source>
        <dbReference type="Proteomes" id="UP000177395"/>
    </source>
</evidence>
<dbReference type="EMBL" id="MFMS01000002">
    <property type="protein sequence ID" value="OGG86202.1"/>
    <property type="molecule type" value="Genomic_DNA"/>
</dbReference>
<dbReference type="GO" id="GO:0003723">
    <property type="term" value="F:RNA binding"/>
    <property type="evidence" value="ECO:0007669"/>
    <property type="project" value="UniProtKB-KW"/>
</dbReference>
<dbReference type="PANTHER" id="PTHR43694:SF1">
    <property type="entry name" value="RIBONUCLEASE J"/>
    <property type="match status" value="1"/>
</dbReference>
<dbReference type="InterPro" id="IPR041636">
    <property type="entry name" value="RNase_J_C"/>
</dbReference>
<reference evidence="7 8" key="1">
    <citation type="journal article" date="2016" name="Nat. Commun.">
        <title>Thousands of microbial genomes shed light on interconnected biogeochemical processes in an aquifer system.</title>
        <authorList>
            <person name="Anantharaman K."/>
            <person name="Brown C.T."/>
            <person name="Hug L.A."/>
            <person name="Sharon I."/>
            <person name="Castelle C.J."/>
            <person name="Probst A.J."/>
            <person name="Thomas B.C."/>
            <person name="Singh A."/>
            <person name="Wilkins M.J."/>
            <person name="Karaoz U."/>
            <person name="Brodie E.L."/>
            <person name="Williams K.H."/>
            <person name="Hubbard S.S."/>
            <person name="Banfield J.F."/>
        </authorList>
    </citation>
    <scope>NUCLEOTIDE SEQUENCE [LARGE SCALE GENOMIC DNA]</scope>
</reference>
<gene>
    <name evidence="7" type="ORF">A2392_01945</name>
</gene>
<dbReference type="Gene3D" id="3.40.50.10710">
    <property type="entry name" value="Metallo-hydrolase/oxidoreductase"/>
    <property type="match status" value="1"/>
</dbReference>
<dbReference type="Gene3D" id="3.10.20.580">
    <property type="match status" value="1"/>
</dbReference>
<dbReference type="SUPFAM" id="SSF56281">
    <property type="entry name" value="Metallo-hydrolase/oxidoreductase"/>
    <property type="match status" value="1"/>
</dbReference>
<feature type="domain" description="Metallo-beta-lactamase" evidence="6">
    <location>
        <begin position="133"/>
        <end position="331"/>
    </location>
</feature>
<feature type="region of interest" description="Disordered" evidence="5">
    <location>
        <begin position="1"/>
        <end position="108"/>
    </location>
</feature>
<comment type="caution">
    <text evidence="7">The sequence shown here is derived from an EMBL/GenBank/DDBJ whole genome shotgun (WGS) entry which is preliminary data.</text>
</comment>
<keyword evidence="3" id="KW-0378">Hydrolase</keyword>
<organism evidence="7 8">
    <name type="scientific">Candidatus Kaiserbacteria bacterium RIFOXYB1_FULL_46_14</name>
    <dbReference type="NCBI Taxonomy" id="1798531"/>
    <lineage>
        <taxon>Bacteria</taxon>
        <taxon>Candidatus Kaiseribacteriota</taxon>
    </lineage>
</organism>
<dbReference type="CDD" id="cd07714">
    <property type="entry name" value="RNaseJ_MBL-fold"/>
    <property type="match status" value="1"/>
</dbReference>
<feature type="compositionally biased region" description="Low complexity" evidence="5">
    <location>
        <begin position="45"/>
        <end position="66"/>
    </location>
</feature>
<dbReference type="Pfam" id="PF00753">
    <property type="entry name" value="Lactamase_B"/>
    <property type="match status" value="1"/>
</dbReference>
<evidence type="ECO:0000256" key="3">
    <source>
        <dbReference type="ARBA" id="ARBA00022839"/>
    </source>
</evidence>